<evidence type="ECO:0000313" key="1">
    <source>
        <dbReference type="EMBL" id="RMA58690.1"/>
    </source>
</evidence>
<dbReference type="OrthoDB" id="1139318at2"/>
<sequence>MATAKRNTNSKSKESKKINGIVEKLKTSATATSAIAIMTAEDVIAETKTIAGDWRGVASKAVKGGSKLASNQQELIVDTLDNTKEHMTIIYKRSTALFGIKK</sequence>
<name>A0A3L9YGW3_9FLAO</name>
<reference evidence="1 2" key="1">
    <citation type="submission" date="2018-10" db="EMBL/GenBank/DDBJ databases">
        <title>Genomic Encyclopedia of Archaeal and Bacterial Type Strains, Phase II (KMG-II): from individual species to whole genera.</title>
        <authorList>
            <person name="Goeker M."/>
        </authorList>
    </citation>
    <scope>NUCLEOTIDE SEQUENCE [LARGE SCALE GENOMIC DNA]</scope>
    <source>
        <strain evidence="1 2">DSM 23424</strain>
    </source>
</reference>
<dbReference type="Proteomes" id="UP000271339">
    <property type="component" value="Unassembled WGS sequence"/>
</dbReference>
<evidence type="ECO:0000313" key="2">
    <source>
        <dbReference type="Proteomes" id="UP000271339"/>
    </source>
</evidence>
<gene>
    <name evidence="1" type="ORF">BXY75_2065</name>
</gene>
<keyword evidence="2" id="KW-1185">Reference proteome</keyword>
<dbReference type="AlphaFoldDB" id="A0A3L9YGW3"/>
<dbReference type="RefSeq" id="WP_121907637.1">
    <property type="nucleotide sequence ID" value="NZ_REFC01000013.1"/>
</dbReference>
<organism evidence="1 2">
    <name type="scientific">Ulvibacter antarcticus</name>
    <dbReference type="NCBI Taxonomy" id="442714"/>
    <lineage>
        <taxon>Bacteria</taxon>
        <taxon>Pseudomonadati</taxon>
        <taxon>Bacteroidota</taxon>
        <taxon>Flavobacteriia</taxon>
        <taxon>Flavobacteriales</taxon>
        <taxon>Flavobacteriaceae</taxon>
        <taxon>Ulvibacter</taxon>
    </lineage>
</organism>
<dbReference type="EMBL" id="REFC01000013">
    <property type="protein sequence ID" value="RMA58690.1"/>
    <property type="molecule type" value="Genomic_DNA"/>
</dbReference>
<comment type="caution">
    <text evidence="1">The sequence shown here is derived from an EMBL/GenBank/DDBJ whole genome shotgun (WGS) entry which is preliminary data.</text>
</comment>
<accession>A0A3L9YGW3</accession>
<proteinExistence type="predicted"/>
<protein>
    <submittedName>
        <fullName evidence="1">Uncharacterized protein</fullName>
    </submittedName>
</protein>